<dbReference type="PROSITE" id="PS50850">
    <property type="entry name" value="MFS"/>
    <property type="match status" value="1"/>
</dbReference>
<feature type="transmembrane region" description="Helical" evidence="4">
    <location>
        <begin position="167"/>
        <end position="185"/>
    </location>
</feature>
<feature type="transmembrane region" description="Helical" evidence="4">
    <location>
        <begin position="293"/>
        <end position="315"/>
    </location>
</feature>
<feature type="transmembrane region" description="Helical" evidence="4">
    <location>
        <begin position="267"/>
        <end position="287"/>
    </location>
</feature>
<evidence type="ECO:0000313" key="7">
    <source>
        <dbReference type="Proteomes" id="UP001589896"/>
    </source>
</evidence>
<evidence type="ECO:0000313" key="6">
    <source>
        <dbReference type="EMBL" id="MFC0680099.1"/>
    </source>
</evidence>
<feature type="transmembrane region" description="Helical" evidence="4">
    <location>
        <begin position="327"/>
        <end position="350"/>
    </location>
</feature>
<feature type="transmembrane region" description="Helical" evidence="4">
    <location>
        <begin position="240"/>
        <end position="260"/>
    </location>
</feature>
<feature type="transmembrane region" description="Helical" evidence="4">
    <location>
        <begin position="205"/>
        <end position="225"/>
    </location>
</feature>
<comment type="caution">
    <text evidence="6">The sequence shown here is derived from an EMBL/GenBank/DDBJ whole genome shotgun (WGS) entry which is preliminary data.</text>
</comment>
<evidence type="ECO:0000256" key="2">
    <source>
        <dbReference type="ARBA" id="ARBA00022989"/>
    </source>
</evidence>
<feature type="transmembrane region" description="Helical" evidence="4">
    <location>
        <begin position="356"/>
        <end position="376"/>
    </location>
</feature>
<dbReference type="Proteomes" id="UP001589896">
    <property type="component" value="Unassembled WGS sequence"/>
</dbReference>
<dbReference type="InterPro" id="IPR036259">
    <property type="entry name" value="MFS_trans_sf"/>
</dbReference>
<dbReference type="PANTHER" id="PTHR23542:SF1">
    <property type="entry name" value="MAJOR FACILITATOR SUPERFAMILY (MFS) PROFILE DOMAIN-CONTAINING PROTEIN"/>
    <property type="match status" value="1"/>
</dbReference>
<gene>
    <name evidence="6" type="ORF">ACFFGH_19870</name>
</gene>
<dbReference type="Gene3D" id="1.20.1250.20">
    <property type="entry name" value="MFS general substrate transporter like domains"/>
    <property type="match status" value="1"/>
</dbReference>
<keyword evidence="7" id="KW-1185">Reference proteome</keyword>
<reference evidence="6 7" key="1">
    <citation type="submission" date="2024-09" db="EMBL/GenBank/DDBJ databases">
        <authorList>
            <person name="Sun Q."/>
            <person name="Mori K."/>
        </authorList>
    </citation>
    <scope>NUCLEOTIDE SEQUENCE [LARGE SCALE GENOMIC DNA]</scope>
    <source>
        <strain evidence="6 7">KCTC 23076</strain>
    </source>
</reference>
<dbReference type="PANTHER" id="PTHR23542">
    <property type="match status" value="1"/>
</dbReference>
<sequence>MRPYLELLRLPGILRITAAQLAARVPLGMLSLAILLHVEMQAGSYAVAGGVVALVSLGKAVVVPVTSRLTAHFGVSRTLVVAAAVNAAAMVALVAAPPALPLLLGLGLLIGGSEPPLMPVVRALYPRLVPQERVPVLFALDVTAQELIWIMGPVVAAGLAATASPGSVLIACAVITLAGTLWFVASPQVRGFRPPVNPLAFGRSLLHGTVALAMVASFLLMASFMSLEVGIIARFDGAELFAGIALAAASAGSLVGGIALGHRRMAVPGLAAALGVVALGTGLAGVADAFPLLLLAMFLSGVGFAPALAAMYSMVSAVVAGSAATEVFGWLTTAALVGAAAGTALGGVLSDVHGPAGAYLAAAILAVAAAASPGVARLAGPVSGLSPSTGKAA</sequence>
<dbReference type="Pfam" id="PF07690">
    <property type="entry name" value="MFS_1"/>
    <property type="match status" value="1"/>
</dbReference>
<proteinExistence type="predicted"/>
<feature type="transmembrane region" description="Helical" evidence="4">
    <location>
        <begin position="44"/>
        <end position="66"/>
    </location>
</feature>
<organism evidence="6 7">
    <name type="scientific">Lysobacter korlensis</name>
    <dbReference type="NCBI Taxonomy" id="553636"/>
    <lineage>
        <taxon>Bacteria</taxon>
        <taxon>Pseudomonadati</taxon>
        <taxon>Pseudomonadota</taxon>
        <taxon>Gammaproteobacteria</taxon>
        <taxon>Lysobacterales</taxon>
        <taxon>Lysobacteraceae</taxon>
        <taxon>Lysobacter</taxon>
    </lineage>
</organism>
<dbReference type="SUPFAM" id="SSF103473">
    <property type="entry name" value="MFS general substrate transporter"/>
    <property type="match status" value="1"/>
</dbReference>
<feature type="transmembrane region" description="Helical" evidence="4">
    <location>
        <begin position="137"/>
        <end position="161"/>
    </location>
</feature>
<feature type="transmembrane region" description="Helical" evidence="4">
    <location>
        <begin position="78"/>
        <end position="96"/>
    </location>
</feature>
<protein>
    <submittedName>
        <fullName evidence="6">MFS transporter</fullName>
    </submittedName>
</protein>
<dbReference type="EMBL" id="JBHLTG010000005">
    <property type="protein sequence ID" value="MFC0680099.1"/>
    <property type="molecule type" value="Genomic_DNA"/>
</dbReference>
<evidence type="ECO:0000259" key="5">
    <source>
        <dbReference type="PROSITE" id="PS50850"/>
    </source>
</evidence>
<dbReference type="InterPro" id="IPR011701">
    <property type="entry name" value="MFS"/>
</dbReference>
<accession>A0ABV6RSZ1</accession>
<feature type="transmembrane region" description="Helical" evidence="4">
    <location>
        <begin position="21"/>
        <end position="38"/>
    </location>
</feature>
<dbReference type="InterPro" id="IPR020846">
    <property type="entry name" value="MFS_dom"/>
</dbReference>
<keyword evidence="2 4" id="KW-1133">Transmembrane helix</keyword>
<name>A0ABV6RSZ1_9GAMM</name>
<feature type="domain" description="Major facilitator superfamily (MFS) profile" evidence="5">
    <location>
        <begin position="171"/>
        <end position="393"/>
    </location>
</feature>
<evidence type="ECO:0000256" key="1">
    <source>
        <dbReference type="ARBA" id="ARBA00022692"/>
    </source>
</evidence>
<dbReference type="RefSeq" id="WP_386671536.1">
    <property type="nucleotide sequence ID" value="NZ_JBHLTG010000005.1"/>
</dbReference>
<evidence type="ECO:0000256" key="3">
    <source>
        <dbReference type="ARBA" id="ARBA00023136"/>
    </source>
</evidence>
<evidence type="ECO:0000256" key="4">
    <source>
        <dbReference type="SAM" id="Phobius"/>
    </source>
</evidence>
<keyword evidence="1 4" id="KW-0812">Transmembrane</keyword>
<keyword evidence="3 4" id="KW-0472">Membrane</keyword>